<protein>
    <submittedName>
        <fullName evidence="5">DNA polymerase III delta prime subunit</fullName>
    </submittedName>
</protein>
<dbReference type="PANTHER" id="PTHR11669">
    <property type="entry name" value="REPLICATION FACTOR C / DNA POLYMERASE III GAMMA-TAU SUBUNIT"/>
    <property type="match status" value="1"/>
</dbReference>
<evidence type="ECO:0000259" key="4">
    <source>
        <dbReference type="Pfam" id="PF00004"/>
    </source>
</evidence>
<dbReference type="AlphaFoldDB" id="A0A7J9P0U6"/>
<dbReference type="Gene3D" id="3.40.50.300">
    <property type="entry name" value="P-loop containing nucleotide triphosphate hydrolases"/>
    <property type="match status" value="1"/>
</dbReference>
<dbReference type="InterPro" id="IPR003959">
    <property type="entry name" value="ATPase_AAA_core"/>
</dbReference>
<accession>A0A7J9P0U6</accession>
<keyword evidence="1" id="KW-0235">DNA replication</keyword>
<feature type="domain" description="ATPase AAA-type core" evidence="4">
    <location>
        <begin position="39"/>
        <end position="156"/>
    </location>
</feature>
<evidence type="ECO:0000256" key="2">
    <source>
        <dbReference type="ARBA" id="ARBA00022741"/>
    </source>
</evidence>
<sequence length="303" mass="34129">MSELISKYKPKSLDDLPLPDDLIDRLKRINTFKQSGCYLLAEHPGTGKSAAVELLTKRAYDTLGVQRVLRLNGSSPSDNKADVVKSKIEPFVNSVGRRVIIIEEADKLSKGGNGTGAQEALKEIITDTCNHVTWIFTTNNVTGLIEPLRSRFSKLYFEPSKPKVISLLRSIADSEKLGVGAEQIRDLVNKTYPDFREAITFLDDVNCVKIKELKQDLLALYNGSKTTKMFETKFGALSLDTICNTIRYEMEESDFDEGHFAHIVIWAWRTLAQNNSMSRIVLLQFISHIKTNPELIYQTAKII</sequence>
<dbReference type="GO" id="GO:0016887">
    <property type="term" value="F:ATP hydrolysis activity"/>
    <property type="evidence" value="ECO:0007669"/>
    <property type="project" value="InterPro"/>
</dbReference>
<dbReference type="RefSeq" id="WP_181501482.1">
    <property type="nucleotide sequence ID" value="NZ_JACDUH010000003.1"/>
</dbReference>
<evidence type="ECO:0000256" key="1">
    <source>
        <dbReference type="ARBA" id="ARBA00022705"/>
    </source>
</evidence>
<keyword evidence="3" id="KW-0067">ATP-binding</keyword>
<dbReference type="GO" id="GO:0005524">
    <property type="term" value="F:ATP binding"/>
    <property type="evidence" value="ECO:0007669"/>
    <property type="project" value="UniProtKB-KW"/>
</dbReference>
<dbReference type="GO" id="GO:0006281">
    <property type="term" value="P:DNA repair"/>
    <property type="evidence" value="ECO:0007669"/>
    <property type="project" value="TreeGrafter"/>
</dbReference>
<evidence type="ECO:0000256" key="3">
    <source>
        <dbReference type="ARBA" id="ARBA00022840"/>
    </source>
</evidence>
<dbReference type="Proteomes" id="UP000564425">
    <property type="component" value="Unassembled WGS sequence"/>
</dbReference>
<dbReference type="PANTHER" id="PTHR11669:SF20">
    <property type="entry name" value="REPLICATION FACTOR C SUBUNIT 4"/>
    <property type="match status" value="1"/>
</dbReference>
<keyword evidence="2" id="KW-0547">Nucleotide-binding</keyword>
<evidence type="ECO:0000313" key="5">
    <source>
        <dbReference type="EMBL" id="MBA2851656.1"/>
    </source>
</evidence>
<gene>
    <name evidence="5" type="ORF">HNP86_001815</name>
</gene>
<dbReference type="GO" id="GO:0005663">
    <property type="term" value="C:DNA replication factor C complex"/>
    <property type="evidence" value="ECO:0007669"/>
    <property type="project" value="TreeGrafter"/>
</dbReference>
<organism evidence="5 6">
    <name type="scientific">Methanococcus maripaludis</name>
    <name type="common">Methanococcus deltae</name>
    <dbReference type="NCBI Taxonomy" id="39152"/>
    <lineage>
        <taxon>Archaea</taxon>
        <taxon>Methanobacteriati</taxon>
        <taxon>Methanobacteriota</taxon>
        <taxon>Methanomada group</taxon>
        <taxon>Methanococci</taxon>
        <taxon>Methanococcales</taxon>
        <taxon>Methanococcaceae</taxon>
        <taxon>Methanococcus</taxon>
    </lineage>
</organism>
<evidence type="ECO:0000313" key="6">
    <source>
        <dbReference type="Proteomes" id="UP000564425"/>
    </source>
</evidence>
<dbReference type="InterPro" id="IPR027417">
    <property type="entry name" value="P-loop_NTPase"/>
</dbReference>
<name>A0A7J9P0U6_METMI</name>
<dbReference type="GO" id="GO:0003689">
    <property type="term" value="F:DNA clamp loader activity"/>
    <property type="evidence" value="ECO:0007669"/>
    <property type="project" value="TreeGrafter"/>
</dbReference>
<reference evidence="5 6" key="1">
    <citation type="submission" date="2020-07" db="EMBL/GenBank/DDBJ databases">
        <title>Genomic Encyclopedia of Type Strains, Phase IV (KMG-V): Genome sequencing to study the core and pangenomes of soil and plant-associated prokaryotes.</title>
        <authorList>
            <person name="Whitman W."/>
        </authorList>
    </citation>
    <scope>NUCLEOTIDE SEQUENCE [LARGE SCALE GENOMIC DNA]</scope>
    <source>
        <strain evidence="5 6">A1</strain>
    </source>
</reference>
<dbReference type="InterPro" id="IPR050238">
    <property type="entry name" value="DNA_Rep/Repair_Clamp_Loader"/>
</dbReference>
<proteinExistence type="predicted"/>
<dbReference type="SUPFAM" id="SSF52540">
    <property type="entry name" value="P-loop containing nucleoside triphosphate hydrolases"/>
    <property type="match status" value="1"/>
</dbReference>
<comment type="caution">
    <text evidence="5">The sequence shown here is derived from an EMBL/GenBank/DDBJ whole genome shotgun (WGS) entry which is preliminary data.</text>
</comment>
<dbReference type="EMBL" id="JACDUH010000003">
    <property type="protein sequence ID" value="MBA2851656.1"/>
    <property type="molecule type" value="Genomic_DNA"/>
</dbReference>
<dbReference type="GO" id="GO:0006261">
    <property type="term" value="P:DNA-templated DNA replication"/>
    <property type="evidence" value="ECO:0007669"/>
    <property type="project" value="TreeGrafter"/>
</dbReference>
<dbReference type="Pfam" id="PF00004">
    <property type="entry name" value="AAA"/>
    <property type="match status" value="1"/>
</dbReference>